<evidence type="ECO:0000256" key="10">
    <source>
        <dbReference type="ARBA" id="ARBA00022989"/>
    </source>
</evidence>
<proteinExistence type="inferred from homology"/>
<dbReference type="InterPro" id="IPR023352">
    <property type="entry name" value="MAPEG-like_dom_sf"/>
</dbReference>
<keyword evidence="19" id="KW-1185">Reference proteome</keyword>
<keyword evidence="13 17" id="KW-0472">Membrane</keyword>
<evidence type="ECO:0000256" key="17">
    <source>
        <dbReference type="SAM" id="Phobius"/>
    </source>
</evidence>
<evidence type="ECO:0000256" key="5">
    <source>
        <dbReference type="ARBA" id="ARBA00012452"/>
    </source>
</evidence>
<dbReference type="GO" id="GO:0005741">
    <property type="term" value="C:mitochondrial outer membrane"/>
    <property type="evidence" value="ECO:0007669"/>
    <property type="project" value="UniProtKB-SubCell"/>
</dbReference>
<dbReference type="InterPro" id="IPR001129">
    <property type="entry name" value="Membr-assoc_MAPEG"/>
</dbReference>
<dbReference type="InterPro" id="IPR040162">
    <property type="entry name" value="MGST1-like"/>
</dbReference>
<evidence type="ECO:0000256" key="13">
    <source>
        <dbReference type="ARBA" id="ARBA00023136"/>
    </source>
</evidence>
<keyword evidence="10 17" id="KW-1133">Transmembrane helix</keyword>
<dbReference type="EMBL" id="SEYY01005390">
    <property type="protein sequence ID" value="KAB7503322.1"/>
    <property type="molecule type" value="Genomic_DNA"/>
</dbReference>
<evidence type="ECO:0000313" key="18">
    <source>
        <dbReference type="EMBL" id="KAB7503322.1"/>
    </source>
</evidence>
<comment type="function">
    <text evidence="1">Conjugation of reduced glutathione to a wide number of exogenous and endogenous hydrophobic electrophiles.</text>
</comment>
<dbReference type="PANTHER" id="PTHR10689">
    <property type="entry name" value="MICROSOMAL GLUTATHIONE S-TRANSFERASE 1"/>
    <property type="match status" value="1"/>
</dbReference>
<keyword evidence="8" id="KW-1000">Mitochondrion outer membrane</keyword>
<evidence type="ECO:0000256" key="2">
    <source>
        <dbReference type="ARBA" id="ARBA00004294"/>
    </source>
</evidence>
<evidence type="ECO:0000256" key="3">
    <source>
        <dbReference type="ARBA" id="ARBA00004477"/>
    </source>
</evidence>
<dbReference type="OrthoDB" id="193139at2759"/>
<comment type="caution">
    <text evidence="18">The sequence shown here is derived from an EMBL/GenBank/DDBJ whole genome shotgun (WGS) entry which is preliminary data.</text>
</comment>
<dbReference type="AlphaFoldDB" id="A0A5N5TA18"/>
<dbReference type="GO" id="GO:0004364">
    <property type="term" value="F:glutathione transferase activity"/>
    <property type="evidence" value="ECO:0007669"/>
    <property type="project" value="UniProtKB-EC"/>
</dbReference>
<evidence type="ECO:0000256" key="6">
    <source>
        <dbReference type="ARBA" id="ARBA00022679"/>
    </source>
</evidence>
<evidence type="ECO:0000256" key="8">
    <source>
        <dbReference type="ARBA" id="ARBA00022787"/>
    </source>
</evidence>
<name>A0A5N5TA18_9CRUS</name>
<protein>
    <recommendedName>
        <fullName evidence="15">Microsomal glutathione S-transferase 1</fullName>
        <ecNumber evidence="5">2.5.1.18</ecNumber>
    </recommendedName>
</protein>
<dbReference type="Pfam" id="PF01124">
    <property type="entry name" value="MAPEG"/>
    <property type="match status" value="1"/>
</dbReference>
<organism evidence="18 19">
    <name type="scientific">Armadillidium nasatum</name>
    <dbReference type="NCBI Taxonomy" id="96803"/>
    <lineage>
        <taxon>Eukaryota</taxon>
        <taxon>Metazoa</taxon>
        <taxon>Ecdysozoa</taxon>
        <taxon>Arthropoda</taxon>
        <taxon>Crustacea</taxon>
        <taxon>Multicrustacea</taxon>
        <taxon>Malacostraca</taxon>
        <taxon>Eumalacostraca</taxon>
        <taxon>Peracarida</taxon>
        <taxon>Isopoda</taxon>
        <taxon>Oniscidea</taxon>
        <taxon>Crinocheta</taxon>
        <taxon>Armadillidiidae</taxon>
        <taxon>Armadillidium</taxon>
    </lineage>
</organism>
<sequence length="149" mass="17062">MLKSMITLTYSEPLFANYAFYVALITLKLISMSALTSVVRLINMTFANEEDAAQFNKRINLKDPLVERIRRAHLNDLENIPAFWIIGFLYTLSYPSVFIATMCFRVYTVSRFIHTISYLFGIGRSRGMSYIVGLVVLIFMTLNVIVALI</sequence>
<dbReference type="FunFam" id="1.20.120.550:FF:000002">
    <property type="entry name" value="Microsomal glutathione S-transferase 1"/>
    <property type="match status" value="1"/>
</dbReference>
<evidence type="ECO:0000256" key="16">
    <source>
        <dbReference type="ARBA" id="ARBA00049385"/>
    </source>
</evidence>
<comment type="subcellular location">
    <subcellularLocation>
        <location evidence="3">Endoplasmic reticulum membrane</location>
        <topology evidence="3">Multi-pass membrane protein</topology>
    </subcellularLocation>
    <subcellularLocation>
        <location evidence="2">Mitochondrion outer membrane</location>
    </subcellularLocation>
</comment>
<feature type="transmembrane region" description="Helical" evidence="17">
    <location>
        <begin position="20"/>
        <end position="42"/>
    </location>
</feature>
<dbReference type="EC" id="2.5.1.18" evidence="5"/>
<evidence type="ECO:0000256" key="1">
    <source>
        <dbReference type="ARBA" id="ARBA00003701"/>
    </source>
</evidence>
<comment type="subunit">
    <text evidence="14">Homotrimer; The trimer binds only one molecule of glutathione.</text>
</comment>
<gene>
    <name evidence="18" type="primary">Mgst1_1</name>
    <name evidence="18" type="ORF">Anas_03349</name>
</gene>
<comment type="similarity">
    <text evidence="4">Belongs to the MAPEG family.</text>
</comment>
<evidence type="ECO:0000256" key="15">
    <source>
        <dbReference type="ARBA" id="ARBA00039397"/>
    </source>
</evidence>
<dbReference type="SUPFAM" id="SSF161084">
    <property type="entry name" value="MAPEG domain-like"/>
    <property type="match status" value="1"/>
</dbReference>
<accession>A0A5N5TA18</accession>
<dbReference type="PANTHER" id="PTHR10689:SF6">
    <property type="entry name" value="MICROSOMAL GLUTATHIONE S-TRANSFERASE 1"/>
    <property type="match status" value="1"/>
</dbReference>
<evidence type="ECO:0000313" key="19">
    <source>
        <dbReference type="Proteomes" id="UP000326759"/>
    </source>
</evidence>
<feature type="transmembrane region" description="Helical" evidence="17">
    <location>
        <begin position="82"/>
        <end position="107"/>
    </location>
</feature>
<dbReference type="Proteomes" id="UP000326759">
    <property type="component" value="Unassembled WGS sequence"/>
</dbReference>
<reference evidence="18 19" key="1">
    <citation type="journal article" date="2019" name="PLoS Biol.">
        <title>Sex chromosomes control vertical transmission of feminizing Wolbachia symbionts in an isopod.</title>
        <authorList>
            <person name="Becking T."/>
            <person name="Chebbi M.A."/>
            <person name="Giraud I."/>
            <person name="Moumen B."/>
            <person name="Laverre T."/>
            <person name="Caubet Y."/>
            <person name="Peccoud J."/>
            <person name="Gilbert C."/>
            <person name="Cordaux R."/>
        </authorList>
    </citation>
    <scope>NUCLEOTIDE SEQUENCE [LARGE SCALE GENOMIC DNA]</scope>
    <source>
        <strain evidence="18">ANa2</strain>
        <tissue evidence="18">Whole body excluding digestive tract and cuticle</tissue>
    </source>
</reference>
<evidence type="ECO:0000256" key="9">
    <source>
        <dbReference type="ARBA" id="ARBA00022824"/>
    </source>
</evidence>
<keyword evidence="11" id="KW-0007">Acetylation</keyword>
<comment type="catalytic activity">
    <reaction evidence="16">
        <text>RX + glutathione = an S-substituted glutathione + a halide anion + H(+)</text>
        <dbReference type="Rhea" id="RHEA:16437"/>
        <dbReference type="ChEBI" id="CHEBI:15378"/>
        <dbReference type="ChEBI" id="CHEBI:16042"/>
        <dbReference type="ChEBI" id="CHEBI:17792"/>
        <dbReference type="ChEBI" id="CHEBI:57925"/>
        <dbReference type="ChEBI" id="CHEBI:90779"/>
        <dbReference type="EC" id="2.5.1.18"/>
    </reaction>
    <physiologicalReaction direction="left-to-right" evidence="16">
        <dbReference type="Rhea" id="RHEA:16438"/>
    </physiologicalReaction>
</comment>
<evidence type="ECO:0000256" key="11">
    <source>
        <dbReference type="ARBA" id="ARBA00022990"/>
    </source>
</evidence>
<dbReference type="Gene3D" id="1.20.120.550">
    <property type="entry name" value="Membrane associated eicosanoid/glutathione metabolism-like domain"/>
    <property type="match status" value="1"/>
</dbReference>
<evidence type="ECO:0000256" key="7">
    <source>
        <dbReference type="ARBA" id="ARBA00022692"/>
    </source>
</evidence>
<keyword evidence="12" id="KW-0496">Mitochondrion</keyword>
<feature type="transmembrane region" description="Helical" evidence="17">
    <location>
        <begin position="128"/>
        <end position="148"/>
    </location>
</feature>
<dbReference type="GO" id="GO:0005789">
    <property type="term" value="C:endoplasmic reticulum membrane"/>
    <property type="evidence" value="ECO:0007669"/>
    <property type="project" value="UniProtKB-SubCell"/>
</dbReference>
<keyword evidence="6 18" id="KW-0808">Transferase</keyword>
<evidence type="ECO:0000256" key="12">
    <source>
        <dbReference type="ARBA" id="ARBA00023128"/>
    </source>
</evidence>
<keyword evidence="9" id="KW-0256">Endoplasmic reticulum</keyword>
<evidence type="ECO:0000256" key="4">
    <source>
        <dbReference type="ARBA" id="ARBA00010459"/>
    </source>
</evidence>
<evidence type="ECO:0000256" key="14">
    <source>
        <dbReference type="ARBA" id="ARBA00038540"/>
    </source>
</evidence>
<keyword evidence="7 17" id="KW-0812">Transmembrane</keyword>